<dbReference type="Proteomes" id="UP000285768">
    <property type="component" value="Chromosome"/>
</dbReference>
<dbReference type="EMBL" id="CP035037">
    <property type="protein sequence ID" value="QAB16648.1"/>
    <property type="molecule type" value="Genomic_DNA"/>
</dbReference>
<proteinExistence type="predicted"/>
<name>A0ABX5QCA7_9MICO</name>
<sequence length="221" mass="24026">MCASYGLTGDGTPIPLPGEDEPISEPGSLALLNDWIEQYDGHAKITGRKAKNLNPVLIGDRLELGWWSLWADGSGPRGRNSFNARDDSLVKRWSHAFQQRALLPASWYDEGKPRWSLADGSPFWIAAVTSTVTDDETGEARLTYAMVTRRGIGKASAVKSKSSGGTESRMPLPIPADFASEWLNPDRPGDAGLVAEAQIASEDLARAMEPDRPIDVSETLF</sequence>
<dbReference type="InterPro" id="IPR003738">
    <property type="entry name" value="SRAP"/>
</dbReference>
<gene>
    <name evidence="2" type="ORF">Leucomu_00680</name>
</gene>
<keyword evidence="3" id="KW-1185">Reference proteome</keyword>
<dbReference type="InterPro" id="IPR036590">
    <property type="entry name" value="SRAP-like"/>
</dbReference>
<dbReference type="Pfam" id="PF02586">
    <property type="entry name" value="SRAP"/>
    <property type="match status" value="1"/>
</dbReference>
<evidence type="ECO:0000313" key="2">
    <source>
        <dbReference type="EMBL" id="QAB16648.1"/>
    </source>
</evidence>
<organism evidence="2 3">
    <name type="scientific">Leucobacter muris</name>
    <dbReference type="NCBI Taxonomy" id="1935379"/>
    <lineage>
        <taxon>Bacteria</taxon>
        <taxon>Bacillati</taxon>
        <taxon>Actinomycetota</taxon>
        <taxon>Actinomycetes</taxon>
        <taxon>Micrococcales</taxon>
        <taxon>Microbacteriaceae</taxon>
        <taxon>Leucobacter</taxon>
    </lineage>
</organism>
<dbReference type="Gene3D" id="3.90.1680.10">
    <property type="entry name" value="SOS response associated peptidase-like"/>
    <property type="match status" value="1"/>
</dbReference>
<dbReference type="SUPFAM" id="SSF143081">
    <property type="entry name" value="BB1717-like"/>
    <property type="match status" value="1"/>
</dbReference>
<reference evidence="2 3" key="1">
    <citation type="submission" date="2019-01" db="EMBL/GenBank/DDBJ databases">
        <title>Leucobacter muris sp. nov. isolated from the nose of a laboratory mouse.</title>
        <authorList>
            <person name="Benga L."/>
            <person name="Sproeer C."/>
            <person name="Schumann P."/>
            <person name="Verbarg S."/>
            <person name="Bunk B."/>
            <person name="Engelhardt E."/>
            <person name="Benten P.M."/>
            <person name="Sager M."/>
        </authorList>
    </citation>
    <scope>NUCLEOTIDE SEQUENCE [LARGE SCALE GENOMIC DNA]</scope>
    <source>
        <strain evidence="2 3">DSM 101948</strain>
    </source>
</reference>
<accession>A0ABX5QCA7</accession>
<dbReference type="RefSeq" id="WP_128386016.1">
    <property type="nucleotide sequence ID" value="NZ_CP035037.1"/>
</dbReference>
<evidence type="ECO:0000313" key="3">
    <source>
        <dbReference type="Proteomes" id="UP000285768"/>
    </source>
</evidence>
<feature type="region of interest" description="Disordered" evidence="1">
    <location>
        <begin position="1"/>
        <end position="20"/>
    </location>
</feature>
<protein>
    <submittedName>
        <fullName evidence="2">DUF159 family protein</fullName>
    </submittedName>
</protein>
<evidence type="ECO:0000256" key="1">
    <source>
        <dbReference type="SAM" id="MobiDB-lite"/>
    </source>
</evidence>